<reference evidence="1" key="1">
    <citation type="submission" date="2021-03" db="EMBL/GenBank/DDBJ databases">
        <title>Evolutionary priming and transition to the ectomycorrhizal habit in an iconic lineage of mushroom-forming fungi: is preadaptation a requirement?</title>
        <authorList>
            <consortium name="DOE Joint Genome Institute"/>
            <person name="Looney B.P."/>
            <person name="Miyauchi S."/>
            <person name="Morin E."/>
            <person name="Drula E."/>
            <person name="Courty P.E."/>
            <person name="Chicoki N."/>
            <person name="Fauchery L."/>
            <person name="Kohler A."/>
            <person name="Kuo A."/>
            <person name="LaButti K."/>
            <person name="Pangilinan J."/>
            <person name="Lipzen A."/>
            <person name="Riley R."/>
            <person name="Andreopoulos W."/>
            <person name="He G."/>
            <person name="Johnson J."/>
            <person name="Barry K.W."/>
            <person name="Grigoriev I.V."/>
            <person name="Nagy L."/>
            <person name="Hibbett D."/>
            <person name="Henrissat B."/>
            <person name="Matheny P.B."/>
            <person name="Labbe J."/>
            <person name="Martin A.F."/>
        </authorList>
    </citation>
    <scope>NUCLEOTIDE SEQUENCE</scope>
    <source>
        <strain evidence="1">BPL698</strain>
    </source>
</reference>
<evidence type="ECO:0000313" key="1">
    <source>
        <dbReference type="EMBL" id="KAI9512802.1"/>
    </source>
</evidence>
<dbReference type="Proteomes" id="UP001207468">
    <property type="component" value="Unassembled WGS sequence"/>
</dbReference>
<name>A0ACC0UNX5_9AGAM</name>
<organism evidence="1 2">
    <name type="scientific">Russula earlei</name>
    <dbReference type="NCBI Taxonomy" id="71964"/>
    <lineage>
        <taxon>Eukaryota</taxon>
        <taxon>Fungi</taxon>
        <taxon>Dikarya</taxon>
        <taxon>Basidiomycota</taxon>
        <taxon>Agaricomycotina</taxon>
        <taxon>Agaricomycetes</taxon>
        <taxon>Russulales</taxon>
        <taxon>Russulaceae</taxon>
        <taxon>Russula</taxon>
    </lineage>
</organism>
<keyword evidence="2" id="KW-1185">Reference proteome</keyword>
<evidence type="ECO:0000313" key="2">
    <source>
        <dbReference type="Proteomes" id="UP001207468"/>
    </source>
</evidence>
<sequence length="543" mass="61549">MGEPTNSCGVCTASALSVLSPPTTPPPTPMTPHNTRQSIAARILDGEHLFILNGQLIRVPQKWLSAHPGGALTILHFIGRDATDEVEAYHPKHVIETMRAFSQGPVQLSQDGWVPLLPPIHTGWIRKPSPDGLLRWHKEATPDISEDLAPSQILLVTKSDASLASGPSSASIQPPPTTLSPRIQAQHSAAYKELHKRVIAADLYQTRYISGYGPEVARYIFFALSSYLLYQRHQFFLSAVFLGVLWHQLVFLCHDLGHLGVTHNWYKDRLIAIFLADFVGGLSIGWWVHSHNVHHIVPNHPSHDPDIQHLPFFAITPTFFKSLYSSYYKRELTFDRFSQAMITVQHRIFYAVMSLARFNLYHLSYRHLWITRNEPSKARGGRWVWWLEVFAVLGFFSWYASALRGTCSWKTGLMYLFVSNMVPSPLHVQIVLSHYSRSTADLGPTESFPHRQLRTTTDVICHPLVEFLHGGLHLQVTHHLFPRLPRHNLKEASYLQGLEYAEFGFFEGNGEVRDTLRGVANQLRILKMVADSEIQEAMNAKTD</sequence>
<gene>
    <name evidence="1" type="ORF">F5148DRAFT_1297213</name>
</gene>
<dbReference type="EMBL" id="JAGFNK010000005">
    <property type="protein sequence ID" value="KAI9512802.1"/>
    <property type="molecule type" value="Genomic_DNA"/>
</dbReference>
<accession>A0ACC0UNX5</accession>
<comment type="caution">
    <text evidence="1">The sequence shown here is derived from an EMBL/GenBank/DDBJ whole genome shotgun (WGS) entry which is preliminary data.</text>
</comment>
<proteinExistence type="predicted"/>
<protein>
    <submittedName>
        <fullName evidence="1">Fatty acid/sphingolipid desaturase</fullName>
    </submittedName>
</protein>